<evidence type="ECO:0000256" key="3">
    <source>
        <dbReference type="ARBA" id="ARBA00022679"/>
    </source>
</evidence>
<feature type="transmembrane region" description="Helical" evidence="7">
    <location>
        <begin position="158"/>
        <end position="177"/>
    </location>
</feature>
<reference evidence="9" key="1">
    <citation type="journal article" date="2019" name="Int. J. Syst. Evol. Microbiol.">
        <title>The Global Catalogue of Microorganisms (GCM) 10K type strain sequencing project: providing services to taxonomists for standard genome sequencing and annotation.</title>
        <authorList>
            <consortium name="The Broad Institute Genomics Platform"/>
            <consortium name="The Broad Institute Genome Sequencing Center for Infectious Disease"/>
            <person name="Wu L."/>
            <person name="Ma J."/>
        </authorList>
    </citation>
    <scope>NUCLEOTIDE SEQUENCE [LARGE SCALE GENOMIC DNA]</scope>
    <source>
        <strain evidence="9">KCTC 42282</strain>
    </source>
</reference>
<evidence type="ECO:0000256" key="7">
    <source>
        <dbReference type="SAM" id="Phobius"/>
    </source>
</evidence>
<feature type="transmembrane region" description="Helical" evidence="7">
    <location>
        <begin position="285"/>
        <end position="306"/>
    </location>
</feature>
<dbReference type="PANTHER" id="PTHR22926">
    <property type="entry name" value="PHOSPHO-N-ACETYLMURAMOYL-PENTAPEPTIDE-TRANSFERASE"/>
    <property type="match status" value="1"/>
</dbReference>
<comment type="caution">
    <text evidence="8">The sequence shown here is derived from an EMBL/GenBank/DDBJ whole genome shotgun (WGS) entry which is preliminary data.</text>
</comment>
<keyword evidence="6 7" id="KW-0472">Membrane</keyword>
<feature type="transmembrane region" description="Helical" evidence="7">
    <location>
        <begin position="312"/>
        <end position="331"/>
    </location>
</feature>
<feature type="transmembrane region" description="Helical" evidence="7">
    <location>
        <begin position="184"/>
        <end position="204"/>
    </location>
</feature>
<evidence type="ECO:0000313" key="9">
    <source>
        <dbReference type="Proteomes" id="UP001595704"/>
    </source>
</evidence>
<keyword evidence="9" id="KW-1185">Reference proteome</keyword>
<dbReference type="InterPro" id="IPR000715">
    <property type="entry name" value="Glycosyl_transferase_4"/>
</dbReference>
<dbReference type="RefSeq" id="WP_244643094.1">
    <property type="nucleotide sequence ID" value="NZ_BNCG01000009.1"/>
</dbReference>
<evidence type="ECO:0000256" key="5">
    <source>
        <dbReference type="ARBA" id="ARBA00022989"/>
    </source>
</evidence>
<evidence type="ECO:0000256" key="2">
    <source>
        <dbReference type="ARBA" id="ARBA00022475"/>
    </source>
</evidence>
<dbReference type="EMBL" id="JBHRYC010000058">
    <property type="protein sequence ID" value="MFC3638098.1"/>
    <property type="molecule type" value="Genomic_DNA"/>
</dbReference>
<feature type="transmembrane region" description="Helical" evidence="7">
    <location>
        <begin position="224"/>
        <end position="250"/>
    </location>
</feature>
<proteinExistence type="predicted"/>
<protein>
    <submittedName>
        <fullName evidence="8">Glycosyl transferase</fullName>
    </submittedName>
</protein>
<dbReference type="PANTHER" id="PTHR22926:SF3">
    <property type="entry name" value="UNDECAPRENYL-PHOSPHATE ALPHA-N-ACETYLGLUCOSAMINYL 1-PHOSPHATE TRANSFERASE"/>
    <property type="match status" value="1"/>
</dbReference>
<keyword evidence="5 7" id="KW-1133">Transmembrane helix</keyword>
<dbReference type="Pfam" id="PF00953">
    <property type="entry name" value="Glycos_transf_4"/>
    <property type="match status" value="1"/>
</dbReference>
<keyword evidence="2" id="KW-1003">Cell membrane</keyword>
<evidence type="ECO:0000256" key="1">
    <source>
        <dbReference type="ARBA" id="ARBA00004651"/>
    </source>
</evidence>
<name>A0ABV7UIG7_9HYPH</name>
<evidence type="ECO:0000256" key="6">
    <source>
        <dbReference type="ARBA" id="ARBA00023136"/>
    </source>
</evidence>
<evidence type="ECO:0000256" key="4">
    <source>
        <dbReference type="ARBA" id="ARBA00022692"/>
    </source>
</evidence>
<keyword evidence="3 8" id="KW-0808">Transferase</keyword>
<comment type="subcellular location">
    <subcellularLocation>
        <location evidence="1">Cell membrane</location>
        <topology evidence="1">Multi-pass membrane protein</topology>
    </subcellularLocation>
</comment>
<feature type="transmembrane region" description="Helical" evidence="7">
    <location>
        <begin position="48"/>
        <end position="69"/>
    </location>
</feature>
<accession>A0ABV7UIG7</accession>
<organism evidence="8 9">
    <name type="scientific">Camelimonas fluminis</name>
    <dbReference type="NCBI Taxonomy" id="1576911"/>
    <lineage>
        <taxon>Bacteria</taxon>
        <taxon>Pseudomonadati</taxon>
        <taxon>Pseudomonadota</taxon>
        <taxon>Alphaproteobacteria</taxon>
        <taxon>Hyphomicrobiales</taxon>
        <taxon>Chelatococcaceae</taxon>
        <taxon>Camelimonas</taxon>
    </lineage>
</organism>
<gene>
    <name evidence="8" type="ORF">ACFONL_12075</name>
</gene>
<evidence type="ECO:0000313" key="8">
    <source>
        <dbReference type="EMBL" id="MFC3638098.1"/>
    </source>
</evidence>
<keyword evidence="4 7" id="KW-0812">Transmembrane</keyword>
<sequence length="337" mass="34735">MLPLLAALFAAAIAAGVLVIVLQPLLQRYALARPNARSSHRTPTPQGGGIAVLGGCFIALALAAAMAWLPPGSRESAGWLALAAALIGLIGAVDDIRPLPVAPRLAGQALTIWLALWAVGDGARLTPDLPLAVERAFEVFAGLWFVNLTNFMDGLDWLTVAGVTPMLLALSLFGALAGAGGAQATLLAVVAAALCGGMLGFAPFNLPPARLFLGDVGSLAIGLIVAWLLFLLASGGALVPALLLPMYYCADATITLCRRLARGERVWEAHRQHFYQQAADRGWTALRVVSHVAVANVALAGLAALALFADGLWAQLGLLACGAGVTALLLARLGGRL</sequence>
<dbReference type="GO" id="GO:0016740">
    <property type="term" value="F:transferase activity"/>
    <property type="evidence" value="ECO:0007669"/>
    <property type="project" value="UniProtKB-KW"/>
</dbReference>
<dbReference type="Proteomes" id="UP001595704">
    <property type="component" value="Unassembled WGS sequence"/>
</dbReference>